<dbReference type="PANTHER" id="PTHR36154">
    <property type="entry name" value="DNA-BINDING TRANSCRIPTIONAL ACTIVATOR ALPA"/>
    <property type="match status" value="1"/>
</dbReference>
<sequence>MTIELRILRIKEVATKLAIGKSTIYDWINPKSPRYDPSFPKPIKLGGNSIGWVSTMIDDWLTNKYLEQHAESLDDVLQQSA</sequence>
<evidence type="ECO:0000313" key="1">
    <source>
        <dbReference type="EMBL" id="UOO90086.1"/>
    </source>
</evidence>
<dbReference type="EMBL" id="CP091511">
    <property type="protein sequence ID" value="UOO90086.1"/>
    <property type="molecule type" value="Genomic_DNA"/>
</dbReference>
<keyword evidence="2" id="KW-1185">Reference proteome</keyword>
<name>A0ABY4E2T6_9NEIS</name>
<protein>
    <submittedName>
        <fullName evidence="1">AlpA family phage regulatory protein</fullName>
    </submittedName>
</protein>
<proteinExistence type="predicted"/>
<accession>A0ABY4E2T6</accession>
<dbReference type="InterPro" id="IPR010260">
    <property type="entry name" value="AlpA"/>
</dbReference>
<dbReference type="Proteomes" id="UP000832011">
    <property type="component" value="Chromosome"/>
</dbReference>
<reference evidence="1 2" key="1">
    <citation type="journal article" date="2022" name="Res Sq">
        <title>Evolution of multicellular longitudinally dividing oral cavity symbionts (Neisseriaceae).</title>
        <authorList>
            <person name="Nyongesa S."/>
            <person name="Weber P."/>
            <person name="Bernet E."/>
            <person name="Pullido F."/>
            <person name="Nieckarz M."/>
            <person name="Delaby M."/>
            <person name="Nieves C."/>
            <person name="Viehboeck T."/>
            <person name="Krause N."/>
            <person name="Rivera-Millot A."/>
            <person name="Nakamura A."/>
            <person name="Vischer N."/>
            <person name="VanNieuwenhze M."/>
            <person name="Brun Y."/>
            <person name="Cava F."/>
            <person name="Bulgheresi S."/>
            <person name="Veyrier F."/>
        </authorList>
    </citation>
    <scope>NUCLEOTIDE SEQUENCE [LARGE SCALE GENOMIC DNA]</scope>
    <source>
        <strain evidence="1 2">SN4</strain>
    </source>
</reference>
<dbReference type="Pfam" id="PF05930">
    <property type="entry name" value="Phage_AlpA"/>
    <property type="match status" value="1"/>
</dbReference>
<dbReference type="PANTHER" id="PTHR36154:SF1">
    <property type="entry name" value="DNA-BINDING TRANSCRIPTIONAL ACTIVATOR ALPA"/>
    <property type="match status" value="1"/>
</dbReference>
<dbReference type="Gene3D" id="1.10.238.160">
    <property type="match status" value="1"/>
</dbReference>
<gene>
    <name evidence="1" type="ORF">LVJ82_03605</name>
</gene>
<evidence type="ECO:0000313" key="2">
    <source>
        <dbReference type="Proteomes" id="UP000832011"/>
    </source>
</evidence>
<dbReference type="RefSeq" id="WP_058356014.1">
    <property type="nucleotide sequence ID" value="NZ_CABKVG010000008.1"/>
</dbReference>
<dbReference type="InterPro" id="IPR052931">
    <property type="entry name" value="Prophage_regulatory_activator"/>
</dbReference>
<organism evidence="1 2">
    <name type="scientific">Vitreoscilla massiliensis</name>
    <dbReference type="NCBI Taxonomy" id="1689272"/>
    <lineage>
        <taxon>Bacteria</taxon>
        <taxon>Pseudomonadati</taxon>
        <taxon>Pseudomonadota</taxon>
        <taxon>Betaproteobacteria</taxon>
        <taxon>Neisseriales</taxon>
        <taxon>Neisseriaceae</taxon>
        <taxon>Vitreoscilla</taxon>
    </lineage>
</organism>